<evidence type="ECO:0000313" key="3">
    <source>
        <dbReference type="Proteomes" id="UP001152622"/>
    </source>
</evidence>
<dbReference type="Proteomes" id="UP001152622">
    <property type="component" value="Chromosome 20"/>
</dbReference>
<protein>
    <submittedName>
        <fullName evidence="2">Uncharacterized protein</fullName>
    </submittedName>
</protein>
<evidence type="ECO:0000313" key="2">
    <source>
        <dbReference type="EMBL" id="KAJ8335597.1"/>
    </source>
</evidence>
<sequence length="137" mass="15312">MPWEFRSLIAKSRLSPQTGASTPHLHGDRAALSHPLRDPQRSQFRCLCTQAYADRTDISTEHRQRLAEVTRYLFKASAKLRLLCRNPNCTPNDKLSFSQRCHSITAAAAATPAGAQRRLRASPDANPTCRKTRKAVS</sequence>
<feature type="compositionally biased region" description="Basic and acidic residues" evidence="1">
    <location>
        <begin position="25"/>
        <end position="40"/>
    </location>
</feature>
<accession>A0A9Q1IDG7</accession>
<proteinExistence type="predicted"/>
<feature type="region of interest" description="Disordered" evidence="1">
    <location>
        <begin position="112"/>
        <end position="137"/>
    </location>
</feature>
<gene>
    <name evidence="2" type="ORF">SKAU_G00389390</name>
</gene>
<dbReference type="EMBL" id="JAINUF010000020">
    <property type="protein sequence ID" value="KAJ8335597.1"/>
    <property type="molecule type" value="Genomic_DNA"/>
</dbReference>
<reference evidence="2" key="1">
    <citation type="journal article" date="2023" name="Science">
        <title>Genome structures resolve the early diversification of teleost fishes.</title>
        <authorList>
            <person name="Parey E."/>
            <person name="Louis A."/>
            <person name="Montfort J."/>
            <person name="Bouchez O."/>
            <person name="Roques C."/>
            <person name="Iampietro C."/>
            <person name="Lluch J."/>
            <person name="Castinel A."/>
            <person name="Donnadieu C."/>
            <person name="Desvignes T."/>
            <person name="Floi Bucao C."/>
            <person name="Jouanno E."/>
            <person name="Wen M."/>
            <person name="Mejri S."/>
            <person name="Dirks R."/>
            <person name="Jansen H."/>
            <person name="Henkel C."/>
            <person name="Chen W.J."/>
            <person name="Zahm M."/>
            <person name="Cabau C."/>
            <person name="Klopp C."/>
            <person name="Thompson A.W."/>
            <person name="Robinson-Rechavi M."/>
            <person name="Braasch I."/>
            <person name="Lecointre G."/>
            <person name="Bobe J."/>
            <person name="Postlethwait J.H."/>
            <person name="Berthelot C."/>
            <person name="Roest Crollius H."/>
            <person name="Guiguen Y."/>
        </authorList>
    </citation>
    <scope>NUCLEOTIDE SEQUENCE</scope>
    <source>
        <strain evidence="2">WJC10195</strain>
    </source>
</reference>
<feature type="region of interest" description="Disordered" evidence="1">
    <location>
        <begin position="15"/>
        <end position="40"/>
    </location>
</feature>
<evidence type="ECO:0000256" key="1">
    <source>
        <dbReference type="SAM" id="MobiDB-lite"/>
    </source>
</evidence>
<dbReference type="AlphaFoldDB" id="A0A9Q1IDG7"/>
<organism evidence="2 3">
    <name type="scientific">Synaphobranchus kaupii</name>
    <name type="common">Kaup's arrowtooth eel</name>
    <dbReference type="NCBI Taxonomy" id="118154"/>
    <lineage>
        <taxon>Eukaryota</taxon>
        <taxon>Metazoa</taxon>
        <taxon>Chordata</taxon>
        <taxon>Craniata</taxon>
        <taxon>Vertebrata</taxon>
        <taxon>Euteleostomi</taxon>
        <taxon>Actinopterygii</taxon>
        <taxon>Neopterygii</taxon>
        <taxon>Teleostei</taxon>
        <taxon>Anguilliformes</taxon>
        <taxon>Synaphobranchidae</taxon>
        <taxon>Synaphobranchus</taxon>
    </lineage>
</organism>
<keyword evidence="3" id="KW-1185">Reference proteome</keyword>
<name>A0A9Q1IDG7_SYNKA</name>
<comment type="caution">
    <text evidence="2">The sequence shown here is derived from an EMBL/GenBank/DDBJ whole genome shotgun (WGS) entry which is preliminary data.</text>
</comment>